<gene>
    <name evidence="2" type="ORF">A2892_04375</name>
</gene>
<dbReference type="Proteomes" id="UP000176404">
    <property type="component" value="Unassembled WGS sequence"/>
</dbReference>
<dbReference type="PANTHER" id="PTHR40278:SF1">
    <property type="entry name" value="DNA UTILIZATION PROTEIN HOFN"/>
    <property type="match status" value="1"/>
</dbReference>
<dbReference type="EMBL" id="MGHD01000002">
    <property type="protein sequence ID" value="OGM60862.1"/>
    <property type="molecule type" value="Genomic_DNA"/>
</dbReference>
<keyword evidence="1" id="KW-0812">Transmembrane</keyword>
<name>A0A1F8B9Z1_9BACT</name>
<evidence type="ECO:0000313" key="2">
    <source>
        <dbReference type="EMBL" id="OGM60862.1"/>
    </source>
</evidence>
<comment type="caution">
    <text evidence="2">The sequence shown here is derived from an EMBL/GenBank/DDBJ whole genome shotgun (WGS) entry which is preliminary data.</text>
</comment>
<keyword evidence="1" id="KW-1133">Transmembrane helix</keyword>
<proteinExistence type="predicted"/>
<dbReference type="STRING" id="1802517.A2892_04375"/>
<reference evidence="2 3" key="1">
    <citation type="journal article" date="2016" name="Nat. Commun.">
        <title>Thousands of microbial genomes shed light on interconnected biogeochemical processes in an aquifer system.</title>
        <authorList>
            <person name="Anantharaman K."/>
            <person name="Brown C.T."/>
            <person name="Hug L.A."/>
            <person name="Sharon I."/>
            <person name="Castelle C.J."/>
            <person name="Probst A.J."/>
            <person name="Thomas B.C."/>
            <person name="Singh A."/>
            <person name="Wilkins M.J."/>
            <person name="Karaoz U."/>
            <person name="Brodie E.L."/>
            <person name="Williams K.H."/>
            <person name="Hubbard S.S."/>
            <person name="Banfield J.F."/>
        </authorList>
    </citation>
    <scope>NUCLEOTIDE SEQUENCE [LARGE SCALE GENOMIC DNA]</scope>
</reference>
<dbReference type="PANTHER" id="PTHR40278">
    <property type="entry name" value="DNA UTILIZATION PROTEIN HOFN"/>
    <property type="match status" value="1"/>
</dbReference>
<evidence type="ECO:0000256" key="1">
    <source>
        <dbReference type="SAM" id="Phobius"/>
    </source>
</evidence>
<dbReference type="AlphaFoldDB" id="A0A1F8B9Z1"/>
<accession>A0A1F8B9Z1</accession>
<dbReference type="Pfam" id="PF05137">
    <property type="entry name" value="PilN"/>
    <property type="match status" value="1"/>
</dbReference>
<protein>
    <submittedName>
        <fullName evidence="2">Uncharacterized protein</fullName>
    </submittedName>
</protein>
<keyword evidence="1" id="KW-0472">Membrane</keyword>
<dbReference type="InterPro" id="IPR052534">
    <property type="entry name" value="Extracell_DNA_Util/SecSys_Comp"/>
</dbReference>
<sequence length="185" mass="20915">MTAQKNLDQINLLPQKDFASTTAGRILAWILSTFRIIVIVTEIIVMIAFLSRFWLDAQNTDLTEEIEEKQAVIAASLGFENKFKNTQDRLKIFSELTEKSGLTAKTINEVRIHLPDDLLLTSVGFSEDSLFLMEGVTPNEKSIQQLIVNLQSTKLFKNVDLEEIETDIESPSLLKFKIASILLNQ</sequence>
<organism evidence="2 3">
    <name type="scientific">Candidatus Woesebacteria bacterium RIFCSPLOWO2_01_FULL_39_10b</name>
    <dbReference type="NCBI Taxonomy" id="1802517"/>
    <lineage>
        <taxon>Bacteria</taxon>
        <taxon>Candidatus Woeseibacteriota</taxon>
    </lineage>
</organism>
<dbReference type="InterPro" id="IPR007813">
    <property type="entry name" value="PilN"/>
</dbReference>
<feature type="transmembrane region" description="Helical" evidence="1">
    <location>
        <begin position="26"/>
        <end position="50"/>
    </location>
</feature>
<evidence type="ECO:0000313" key="3">
    <source>
        <dbReference type="Proteomes" id="UP000176404"/>
    </source>
</evidence>